<reference evidence="1 2" key="1">
    <citation type="submission" date="2017-08" db="EMBL/GenBank/DDBJ databases">
        <title>Multipartite genome sequences of Sinorhizobium species nodulating soybeans.</title>
        <authorList>
            <person name="Tian C.F."/>
        </authorList>
    </citation>
    <scope>NUCLEOTIDE SEQUENCE [LARGE SCALE GENOMIC DNA]</scope>
    <source>
        <strain evidence="1 2">CCBAU 05684</strain>
    </source>
</reference>
<keyword evidence="2" id="KW-1185">Reference proteome</keyword>
<evidence type="ECO:0000313" key="1">
    <source>
        <dbReference type="EMBL" id="ASY64644.1"/>
    </source>
</evidence>
<sequence>MSSGFLSADQARAVVAIAHRLDLLNAHCDRLVEAEKHILRLLSQRYHSGFSNTAG</sequence>
<dbReference type="AlphaFoldDB" id="A0A249PG43"/>
<evidence type="ECO:0000313" key="2">
    <source>
        <dbReference type="Proteomes" id="UP000217211"/>
    </source>
</evidence>
<name>A0A249PG43_9HYPH</name>
<dbReference type="KEGG" id="esj:SJ05684_c32220"/>
<dbReference type="EMBL" id="CP023067">
    <property type="protein sequence ID" value="ASY64644.1"/>
    <property type="molecule type" value="Genomic_DNA"/>
</dbReference>
<organism evidence="1 2">
    <name type="scientific">Sinorhizobium sojae CCBAU 05684</name>
    <dbReference type="NCBI Taxonomy" id="716928"/>
    <lineage>
        <taxon>Bacteria</taxon>
        <taxon>Pseudomonadati</taxon>
        <taxon>Pseudomonadota</taxon>
        <taxon>Alphaproteobacteria</taxon>
        <taxon>Hyphomicrobiales</taxon>
        <taxon>Rhizobiaceae</taxon>
        <taxon>Sinorhizobium/Ensifer group</taxon>
        <taxon>Sinorhizobium</taxon>
    </lineage>
</organism>
<gene>
    <name evidence="1" type="ORF">SJ05684_c32220</name>
</gene>
<protein>
    <submittedName>
        <fullName evidence="1">Uncharacterized protein</fullName>
    </submittedName>
</protein>
<accession>A0A249PG43</accession>
<proteinExistence type="predicted"/>
<dbReference type="Proteomes" id="UP000217211">
    <property type="component" value="Chromosome"/>
</dbReference>